<protein>
    <recommendedName>
        <fullName evidence="8">hydroxycinnamoyl-CoA:5-hydroxyanthranilate N-hydroxycinnamoyltransferase</fullName>
        <ecNumber evidence="8">2.3.1.302</ecNumber>
    </recommendedName>
</protein>
<sequence>MASVEILESCLVKPSEETPNHGLWLSNLDLLVARSLTPTVYIYRPRSDPAFFSPAVLKAALSKALVPFYPLAGRLAQDDAGRPEIQCSGEGVLFVTARAEATLDDLGDFAPSDELRRTLVPSAGSHAGILAVFQVTAFKCGGSCLGVGIHHTAADGLAALDFVNSWATIARADDVGVPAPSPCLDRTLLRARSPPSVRFDHAEYSRRAGGSSKPIAFDSAILPLSKIQVDALKGDGGGKRLSTFKAVVAHVWRCACTARELAPTEDSRLYMTADARSRVDPRLPRGYFGNAIFRASAAAKVGDVASGPLDAVAEKVTGATARLDDEYVRSLVDYLELQAVDAAGLRKGEWVMPETDLWVISWQGLPIYGADFGWGQPVFMGRACLQFSGLVYLVPGPDGDGRLDVVVAMEPRSLGRFREVFYQELKSISASPAILRARVVHDSSKQPPVAGIKQKNEHQAATNTVSLSDASYTV</sequence>
<keyword evidence="2" id="KW-0808">Transferase</keyword>
<dbReference type="FunFam" id="3.30.559.10:FF:000008">
    <property type="entry name" value="Tryptamine hydroxycinnamoyl transferase"/>
    <property type="match status" value="1"/>
</dbReference>
<evidence type="ECO:0000256" key="8">
    <source>
        <dbReference type="ARBA" id="ARBA00066932"/>
    </source>
</evidence>
<dbReference type="GO" id="GO:0016747">
    <property type="term" value="F:acyltransferase activity, transferring groups other than amino-acyl groups"/>
    <property type="evidence" value="ECO:0007669"/>
    <property type="project" value="UniProtKB-ARBA"/>
</dbReference>
<comment type="function">
    <text evidence="7">Involved in the biosynthesis of avenanthramide phytoalexins, which are phenolic alkaloids found mainly in oats. Catalyzes the N-acylation of 5-hydroxyanthranilate with 4-coumaroyl-CoA or caffeoyl-CoA as acyl donors, forming avenanthramide A and avenanthramide C, respectively. Does not accept feruloyl-CoA as a substrate.</text>
</comment>
<dbReference type="FunFam" id="3.30.559.10:FF:000015">
    <property type="entry name" value="Spermidine hydroxycinnamoyl transferase"/>
    <property type="match status" value="1"/>
</dbReference>
<keyword evidence="4" id="KW-0012">Acyltransferase</keyword>
<comment type="similarity">
    <text evidence="1">Belongs to the plant acyltransferase family.</text>
</comment>
<dbReference type="AlphaFoldDB" id="A0AAD8VFI8"/>
<accession>A0AAD8VFI8</accession>
<keyword evidence="3" id="KW-0611">Plant defense</keyword>
<evidence type="ECO:0000256" key="2">
    <source>
        <dbReference type="ARBA" id="ARBA00022679"/>
    </source>
</evidence>
<comment type="catalytic activity">
    <reaction evidence="5">
        <text>5-hydroxyanthranilate + (E)-caffeoyl-CoA = avenanthramide C + CoA</text>
        <dbReference type="Rhea" id="RHEA:66936"/>
        <dbReference type="ChEBI" id="CHEBI:57287"/>
        <dbReference type="ChEBI" id="CHEBI:87136"/>
        <dbReference type="ChEBI" id="CHEBI:167463"/>
        <dbReference type="ChEBI" id="CHEBI:167577"/>
        <dbReference type="EC" id="2.3.1.302"/>
    </reaction>
    <physiologicalReaction direction="left-to-right" evidence="5">
        <dbReference type="Rhea" id="RHEA:66937"/>
    </physiologicalReaction>
</comment>
<dbReference type="Gene3D" id="3.30.559.10">
    <property type="entry name" value="Chloramphenicol acetyltransferase-like domain"/>
    <property type="match status" value="2"/>
</dbReference>
<comment type="catalytic activity">
    <reaction evidence="6">
        <text>5-hydroxyanthranilate + (E)-4-coumaroyl-CoA = avenanthramide A + CoA</text>
        <dbReference type="Rhea" id="RHEA:66932"/>
        <dbReference type="ChEBI" id="CHEBI:57287"/>
        <dbReference type="ChEBI" id="CHEBI:85008"/>
        <dbReference type="ChEBI" id="CHEBI:167463"/>
        <dbReference type="ChEBI" id="CHEBI:167464"/>
        <dbReference type="EC" id="2.3.1.302"/>
    </reaction>
    <physiologicalReaction direction="left-to-right" evidence="6">
        <dbReference type="Rhea" id="RHEA:66933"/>
    </physiologicalReaction>
</comment>
<dbReference type="EMBL" id="JAUUTY010000007">
    <property type="protein sequence ID" value="KAK1604489.1"/>
    <property type="molecule type" value="Genomic_DNA"/>
</dbReference>
<evidence type="ECO:0000313" key="9">
    <source>
        <dbReference type="EMBL" id="KAK1604489.1"/>
    </source>
</evidence>
<comment type="caution">
    <text evidence="9">The sequence shown here is derived from an EMBL/GenBank/DDBJ whole genome shotgun (WGS) entry which is preliminary data.</text>
</comment>
<keyword evidence="10" id="KW-1185">Reference proteome</keyword>
<proteinExistence type="inferred from homology"/>
<evidence type="ECO:0000313" key="10">
    <source>
        <dbReference type="Proteomes" id="UP001231189"/>
    </source>
</evidence>
<evidence type="ECO:0000256" key="6">
    <source>
        <dbReference type="ARBA" id="ARBA00052720"/>
    </source>
</evidence>
<reference evidence="9" key="1">
    <citation type="submission" date="2023-07" db="EMBL/GenBank/DDBJ databases">
        <title>A chromosome-level genome assembly of Lolium multiflorum.</title>
        <authorList>
            <person name="Chen Y."/>
            <person name="Copetti D."/>
            <person name="Kolliker R."/>
            <person name="Studer B."/>
        </authorList>
    </citation>
    <scope>NUCLEOTIDE SEQUENCE</scope>
    <source>
        <strain evidence="9">02402/16</strain>
        <tissue evidence="9">Leaf</tissue>
    </source>
</reference>
<gene>
    <name evidence="9" type="ORF">QYE76_028162</name>
</gene>
<dbReference type="InterPro" id="IPR050317">
    <property type="entry name" value="Plant_Fungal_Acyltransferase"/>
</dbReference>
<organism evidence="9 10">
    <name type="scientific">Lolium multiflorum</name>
    <name type="common">Italian ryegrass</name>
    <name type="synonym">Lolium perenne subsp. multiflorum</name>
    <dbReference type="NCBI Taxonomy" id="4521"/>
    <lineage>
        <taxon>Eukaryota</taxon>
        <taxon>Viridiplantae</taxon>
        <taxon>Streptophyta</taxon>
        <taxon>Embryophyta</taxon>
        <taxon>Tracheophyta</taxon>
        <taxon>Spermatophyta</taxon>
        <taxon>Magnoliopsida</taxon>
        <taxon>Liliopsida</taxon>
        <taxon>Poales</taxon>
        <taxon>Poaceae</taxon>
        <taxon>BOP clade</taxon>
        <taxon>Pooideae</taxon>
        <taxon>Poodae</taxon>
        <taxon>Poeae</taxon>
        <taxon>Poeae Chloroplast Group 2 (Poeae type)</taxon>
        <taxon>Loliodinae</taxon>
        <taxon>Loliinae</taxon>
        <taxon>Lolium</taxon>
    </lineage>
</organism>
<evidence type="ECO:0000256" key="1">
    <source>
        <dbReference type="ARBA" id="ARBA00009861"/>
    </source>
</evidence>
<dbReference type="PANTHER" id="PTHR31642">
    <property type="entry name" value="TRICHOTHECENE 3-O-ACETYLTRANSFERASE"/>
    <property type="match status" value="1"/>
</dbReference>
<dbReference type="EC" id="2.3.1.302" evidence="8"/>
<evidence type="ECO:0000256" key="3">
    <source>
        <dbReference type="ARBA" id="ARBA00022821"/>
    </source>
</evidence>
<dbReference type="PANTHER" id="PTHR31642:SF138">
    <property type="entry name" value="PUTRESCINE HYDROXYCINNAMOYLTRANSFERASE 1"/>
    <property type="match status" value="1"/>
</dbReference>
<dbReference type="Pfam" id="PF02458">
    <property type="entry name" value="Transferase"/>
    <property type="match status" value="1"/>
</dbReference>
<dbReference type="GO" id="GO:0006952">
    <property type="term" value="P:defense response"/>
    <property type="evidence" value="ECO:0007669"/>
    <property type="project" value="UniProtKB-KW"/>
</dbReference>
<dbReference type="Proteomes" id="UP001231189">
    <property type="component" value="Unassembled WGS sequence"/>
</dbReference>
<dbReference type="InterPro" id="IPR023213">
    <property type="entry name" value="CAT-like_dom_sf"/>
</dbReference>
<name>A0AAD8VFI8_LOLMU</name>
<evidence type="ECO:0000256" key="5">
    <source>
        <dbReference type="ARBA" id="ARBA00051355"/>
    </source>
</evidence>
<evidence type="ECO:0000256" key="7">
    <source>
        <dbReference type="ARBA" id="ARBA00055095"/>
    </source>
</evidence>
<evidence type="ECO:0000256" key="4">
    <source>
        <dbReference type="ARBA" id="ARBA00023315"/>
    </source>
</evidence>